<proteinExistence type="predicted"/>
<name>A0AAF0GJC0_9CAUD</name>
<dbReference type="EMBL" id="OQ709200">
    <property type="protein sequence ID" value="WGH20091.1"/>
    <property type="molecule type" value="Genomic_DNA"/>
</dbReference>
<organism evidence="1 2">
    <name type="scientific">Gordonia phage Tarzan</name>
    <dbReference type="NCBI Taxonomy" id="3038367"/>
    <lineage>
        <taxon>Viruses</taxon>
        <taxon>Duplodnaviria</taxon>
        <taxon>Heunggongvirae</taxon>
        <taxon>Uroviricota</taxon>
        <taxon>Caudoviricetes</taxon>
        <taxon>Santhisvirus</taxon>
        <taxon>Santhisvirus tarzan</taxon>
    </lineage>
</organism>
<gene>
    <name evidence="1" type="primary">58</name>
</gene>
<protein>
    <submittedName>
        <fullName evidence="1">Uncharacterized protein</fullName>
    </submittedName>
</protein>
<dbReference type="Proteomes" id="UP001241621">
    <property type="component" value="Segment"/>
</dbReference>
<accession>A0AAF0GJC0</accession>
<dbReference type="GeneID" id="80559452"/>
<keyword evidence="2" id="KW-1185">Reference proteome</keyword>
<sequence>MTDPAIKAAVTAMLTVETPTVRDTAIAAAREALAPVRQWHEEWLRYVDGLEVGGDHIRAVLRDLPPLIYPSEEL</sequence>
<evidence type="ECO:0000313" key="1">
    <source>
        <dbReference type="EMBL" id="WGH20091.1"/>
    </source>
</evidence>
<reference evidence="1" key="1">
    <citation type="submission" date="2023-03" db="EMBL/GenBank/DDBJ databases">
        <authorList>
            <person name="Karpo H.E."/>
            <person name="McAvaddy O.H."/>
            <person name="Miller J.S."/>
            <person name="Popovich S.X."/>
            <person name="Sunnen C.N."/>
            <person name="Garlena R.A."/>
            <person name="Russell D.A."/>
            <person name="Pope W.H."/>
            <person name="Jacobs-Sera D."/>
            <person name="Hatfull G.F."/>
        </authorList>
    </citation>
    <scope>NUCLEOTIDE SEQUENCE</scope>
</reference>
<dbReference type="KEGG" id="vg:80559452"/>
<evidence type="ECO:0000313" key="2">
    <source>
        <dbReference type="Proteomes" id="UP001241621"/>
    </source>
</evidence>
<dbReference type="RefSeq" id="YP_010842656.1">
    <property type="nucleotide sequence ID" value="NC_079143.1"/>
</dbReference>